<dbReference type="Proteomes" id="UP000030748">
    <property type="component" value="Unassembled WGS sequence"/>
</dbReference>
<gene>
    <name evidence="1" type="ORF">MIMGU_mgv1a017431mg</name>
</gene>
<keyword evidence="2" id="KW-1185">Reference proteome</keyword>
<sequence length="75" mass="9133">MELTRTLASVLQPSFNMLFQIWYICTIYTHRNFHQNSPQMKRSVLQVIKFTLERKRRMFSTAYERLSFKIDSTPR</sequence>
<evidence type="ECO:0000313" key="1">
    <source>
        <dbReference type="EMBL" id="EYU44121.1"/>
    </source>
</evidence>
<proteinExistence type="predicted"/>
<dbReference type="EMBL" id="KI630215">
    <property type="protein sequence ID" value="EYU44121.1"/>
    <property type="molecule type" value="Genomic_DNA"/>
</dbReference>
<protein>
    <submittedName>
        <fullName evidence="1">Uncharacterized protein</fullName>
    </submittedName>
</protein>
<reference evidence="1 2" key="1">
    <citation type="journal article" date="2013" name="Proc. Natl. Acad. Sci. U.S.A.">
        <title>Fine-scale variation in meiotic recombination in Mimulus inferred from population shotgun sequencing.</title>
        <authorList>
            <person name="Hellsten U."/>
            <person name="Wright K.M."/>
            <person name="Jenkins J."/>
            <person name="Shu S."/>
            <person name="Yuan Y."/>
            <person name="Wessler S.R."/>
            <person name="Schmutz J."/>
            <person name="Willis J.H."/>
            <person name="Rokhsar D.S."/>
        </authorList>
    </citation>
    <scope>NUCLEOTIDE SEQUENCE [LARGE SCALE GENOMIC DNA]</scope>
    <source>
        <strain evidence="2">cv. DUN x IM62</strain>
    </source>
</reference>
<organism evidence="1 2">
    <name type="scientific">Erythranthe guttata</name>
    <name type="common">Yellow monkey flower</name>
    <name type="synonym">Mimulus guttatus</name>
    <dbReference type="NCBI Taxonomy" id="4155"/>
    <lineage>
        <taxon>Eukaryota</taxon>
        <taxon>Viridiplantae</taxon>
        <taxon>Streptophyta</taxon>
        <taxon>Embryophyta</taxon>
        <taxon>Tracheophyta</taxon>
        <taxon>Spermatophyta</taxon>
        <taxon>Magnoliopsida</taxon>
        <taxon>eudicotyledons</taxon>
        <taxon>Gunneridae</taxon>
        <taxon>Pentapetalae</taxon>
        <taxon>asterids</taxon>
        <taxon>lamiids</taxon>
        <taxon>Lamiales</taxon>
        <taxon>Phrymaceae</taxon>
        <taxon>Erythranthe</taxon>
    </lineage>
</organism>
<dbReference type="AlphaFoldDB" id="A0A022RVX8"/>
<evidence type="ECO:0000313" key="2">
    <source>
        <dbReference type="Proteomes" id="UP000030748"/>
    </source>
</evidence>
<accession>A0A022RVX8</accession>
<name>A0A022RVX8_ERYGU</name>